<proteinExistence type="predicted"/>
<dbReference type="Proteomes" id="UP001186974">
    <property type="component" value="Unassembled WGS sequence"/>
</dbReference>
<sequence>MLLGRRVAVQALNDCLCDKSKILSSQKVTKVASTEKNISSISRQRGKNAIDSAAALADCIHDVLIDHSDLLSVTDIERAFSAADSLRKPRVAEMVKEDIQVQRLSVWASEILGEVDRRLVSLVPIPILVDQLSVCYTRSYRSKALADLVKPRPRTIPIPDELLTIPTSRGWWTLAAGAAYALLVSLELHGFVYVPTSDRTPGQLDNAASTHEFESYNTRILEFEAVRIDGLLLNYDLELGALFAAPEAWDAPPRVPTSYLNMSELVVFASWMAEIASCLLDSWSSLAA</sequence>
<evidence type="ECO:0000313" key="2">
    <source>
        <dbReference type="Proteomes" id="UP001186974"/>
    </source>
</evidence>
<name>A0ACC3DAR0_9PEZI</name>
<accession>A0ACC3DAR0</accession>
<dbReference type="EMBL" id="JAWDJW010006481">
    <property type="protein sequence ID" value="KAK3064557.1"/>
    <property type="molecule type" value="Genomic_DNA"/>
</dbReference>
<reference evidence="1" key="1">
    <citation type="submission" date="2024-09" db="EMBL/GenBank/DDBJ databases">
        <title>Black Yeasts Isolated from many extreme environments.</title>
        <authorList>
            <person name="Coleine C."/>
            <person name="Stajich J.E."/>
            <person name="Selbmann L."/>
        </authorList>
    </citation>
    <scope>NUCLEOTIDE SEQUENCE</scope>
    <source>
        <strain evidence="1">CCFEE 5737</strain>
    </source>
</reference>
<keyword evidence="2" id="KW-1185">Reference proteome</keyword>
<protein>
    <submittedName>
        <fullName evidence="1">Uncharacterized protein</fullName>
    </submittedName>
</protein>
<comment type="caution">
    <text evidence="1">The sequence shown here is derived from an EMBL/GenBank/DDBJ whole genome shotgun (WGS) entry which is preliminary data.</text>
</comment>
<gene>
    <name evidence="1" type="ORF">LTS18_006083</name>
</gene>
<evidence type="ECO:0000313" key="1">
    <source>
        <dbReference type="EMBL" id="KAK3064557.1"/>
    </source>
</evidence>
<organism evidence="1 2">
    <name type="scientific">Coniosporium uncinatum</name>
    <dbReference type="NCBI Taxonomy" id="93489"/>
    <lineage>
        <taxon>Eukaryota</taxon>
        <taxon>Fungi</taxon>
        <taxon>Dikarya</taxon>
        <taxon>Ascomycota</taxon>
        <taxon>Pezizomycotina</taxon>
        <taxon>Dothideomycetes</taxon>
        <taxon>Dothideomycetes incertae sedis</taxon>
        <taxon>Coniosporium</taxon>
    </lineage>
</organism>